<dbReference type="CDD" id="cd04301">
    <property type="entry name" value="NAT_SF"/>
    <property type="match status" value="1"/>
</dbReference>
<dbReference type="InterPro" id="IPR016181">
    <property type="entry name" value="Acyl_CoA_acyltransferase"/>
</dbReference>
<comment type="caution">
    <text evidence="2">The sequence shown here is derived from an EMBL/GenBank/DDBJ whole genome shotgun (WGS) entry which is preliminary data.</text>
</comment>
<keyword evidence="2" id="KW-0012">Acyltransferase</keyword>
<dbReference type="EC" id="2.3.1.-" evidence="2"/>
<dbReference type="Pfam" id="PF13673">
    <property type="entry name" value="Acetyltransf_10"/>
    <property type="match status" value="1"/>
</dbReference>
<gene>
    <name evidence="2" type="ORF">O9H85_05995</name>
</gene>
<dbReference type="GO" id="GO:0016746">
    <property type="term" value="F:acyltransferase activity"/>
    <property type="evidence" value="ECO:0007669"/>
    <property type="project" value="UniProtKB-KW"/>
</dbReference>
<dbReference type="Proteomes" id="UP001527882">
    <property type="component" value="Unassembled WGS sequence"/>
</dbReference>
<dbReference type="EMBL" id="JAQAGZ010000003">
    <property type="protein sequence ID" value="MCZ8511982.1"/>
    <property type="molecule type" value="Genomic_DNA"/>
</dbReference>
<protein>
    <submittedName>
        <fullName evidence="2">GNAT family N-acetyltransferase</fullName>
        <ecNumber evidence="2">2.3.1.-</ecNumber>
    </submittedName>
</protein>
<dbReference type="SUPFAM" id="SSF55729">
    <property type="entry name" value="Acyl-CoA N-acyltransferases (Nat)"/>
    <property type="match status" value="1"/>
</dbReference>
<keyword evidence="2" id="KW-0808">Transferase</keyword>
<evidence type="ECO:0000313" key="3">
    <source>
        <dbReference type="Proteomes" id="UP001527882"/>
    </source>
</evidence>
<reference evidence="2 3" key="1">
    <citation type="submission" date="2022-12" db="EMBL/GenBank/DDBJ databases">
        <title>Draft genome sequence of Paenibacillus sp. dW9.</title>
        <authorList>
            <person name="Choi E.-W."/>
            <person name="Kim D.-U."/>
        </authorList>
    </citation>
    <scope>NUCLEOTIDE SEQUENCE [LARGE SCALE GENOMIC DNA]</scope>
    <source>
        <strain evidence="3">dW9</strain>
    </source>
</reference>
<feature type="domain" description="N-acetyltransferase" evidence="1">
    <location>
        <begin position="1"/>
        <end position="135"/>
    </location>
</feature>
<proteinExistence type="predicted"/>
<dbReference type="InterPro" id="IPR000182">
    <property type="entry name" value="GNAT_dom"/>
</dbReference>
<evidence type="ECO:0000259" key="1">
    <source>
        <dbReference type="PROSITE" id="PS51186"/>
    </source>
</evidence>
<evidence type="ECO:0000313" key="2">
    <source>
        <dbReference type="EMBL" id="MCZ8511982.1"/>
    </source>
</evidence>
<dbReference type="RefSeq" id="WP_269880373.1">
    <property type="nucleotide sequence ID" value="NZ_JAQAGZ010000003.1"/>
</dbReference>
<organism evidence="2 3">
    <name type="scientific">Paenibacillus gyeongsangnamensis</name>
    <dbReference type="NCBI Taxonomy" id="3388067"/>
    <lineage>
        <taxon>Bacteria</taxon>
        <taxon>Bacillati</taxon>
        <taxon>Bacillota</taxon>
        <taxon>Bacilli</taxon>
        <taxon>Bacillales</taxon>
        <taxon>Paenibacillaceae</taxon>
        <taxon>Paenibacillus</taxon>
    </lineage>
</organism>
<dbReference type="Gene3D" id="3.40.630.30">
    <property type="match status" value="1"/>
</dbReference>
<accession>A0ABT4Q539</accession>
<sequence>MKITAIPPELTWDIRHRVMWPHKSIDYVKLPEDDSGLHYGLWDEELLLSIVSLFPEGDDAQFRKFATLHEAQGQGYGSKLLEHLFTEAVKQGVRRIWCNARASKAGFYRKFGMTETEVRFEKDGERYVMMEKWLQPPQTE</sequence>
<dbReference type="PROSITE" id="PS51186">
    <property type="entry name" value="GNAT"/>
    <property type="match status" value="1"/>
</dbReference>
<name>A0ABT4Q539_9BACL</name>
<keyword evidence="3" id="KW-1185">Reference proteome</keyword>